<dbReference type="Gene3D" id="3.10.490.10">
    <property type="entry name" value="Gamma-glutamyl cyclotransferase-like"/>
    <property type="match status" value="1"/>
</dbReference>
<accession>U7QGU8</accession>
<organism evidence="1 2">
    <name type="scientific">Lyngbya aestuarii BL J</name>
    <dbReference type="NCBI Taxonomy" id="1348334"/>
    <lineage>
        <taxon>Bacteria</taxon>
        <taxon>Bacillati</taxon>
        <taxon>Cyanobacteriota</taxon>
        <taxon>Cyanophyceae</taxon>
        <taxon>Oscillatoriophycideae</taxon>
        <taxon>Oscillatoriales</taxon>
        <taxon>Microcoleaceae</taxon>
        <taxon>Lyngbya</taxon>
    </lineage>
</organism>
<proteinExistence type="predicted"/>
<dbReference type="Pfam" id="PF13772">
    <property type="entry name" value="AIG2_2"/>
    <property type="match status" value="1"/>
</dbReference>
<evidence type="ECO:0000313" key="1">
    <source>
        <dbReference type="EMBL" id="ERT06305.1"/>
    </source>
</evidence>
<dbReference type="Proteomes" id="UP000017127">
    <property type="component" value="Unassembled WGS sequence"/>
</dbReference>
<keyword evidence="2" id="KW-1185">Reference proteome</keyword>
<protein>
    <submittedName>
        <fullName evidence="1">AIG2-like family protein</fullName>
    </submittedName>
</protein>
<evidence type="ECO:0000313" key="2">
    <source>
        <dbReference type="Proteomes" id="UP000017127"/>
    </source>
</evidence>
<dbReference type="EMBL" id="AUZM01000038">
    <property type="protein sequence ID" value="ERT06305.1"/>
    <property type="molecule type" value="Genomic_DNA"/>
</dbReference>
<comment type="caution">
    <text evidence="1">The sequence shown here is derived from an EMBL/GenBank/DDBJ whole genome shotgun (WGS) entry which is preliminary data.</text>
</comment>
<dbReference type="AlphaFoldDB" id="U7QGU8"/>
<reference evidence="1 2" key="1">
    <citation type="journal article" date="2013" name="Front. Microbiol.">
        <title>Comparative genomic analyses of the cyanobacterium, Lyngbya aestuarii BL J, a powerful hydrogen producer.</title>
        <authorList>
            <person name="Kothari A."/>
            <person name="Vaughn M."/>
            <person name="Garcia-Pichel F."/>
        </authorList>
    </citation>
    <scope>NUCLEOTIDE SEQUENCE [LARGE SCALE GENOMIC DNA]</scope>
    <source>
        <strain evidence="1 2">BL J</strain>
    </source>
</reference>
<gene>
    <name evidence="1" type="ORF">M595_3716</name>
</gene>
<name>U7QGU8_9CYAN</name>
<sequence length="94" mass="11274">MRISDQIGIHLGSDKPEQVKVFCKGQVYTHVRTYTVINKLQQELVANGWYFDVVMRGAITCGLTEEYCWRLFEHMYRLQKYQFQPNLQLESKYY</sequence>